<keyword evidence="2" id="KW-1185">Reference proteome</keyword>
<sequence>MASGIIVNCVFSIDIEAVNVMKWHRLHNTAVPQHSIIPSTHPTSTYTYRPQLCTIQEFLPQNDSYKLSYGKAMENKINYHPIIIITECIVCQGQLFPAKMDDWALTPFLFFLMGKQDRNGQERRFDLRGLYLPLLYPALQGKANWTP</sequence>
<dbReference type="Proteomes" id="UP000887013">
    <property type="component" value="Unassembled WGS sequence"/>
</dbReference>
<reference evidence="1" key="1">
    <citation type="submission" date="2020-08" db="EMBL/GenBank/DDBJ databases">
        <title>Multicomponent nature underlies the extraordinary mechanical properties of spider dragline silk.</title>
        <authorList>
            <person name="Kono N."/>
            <person name="Nakamura H."/>
            <person name="Mori M."/>
            <person name="Yoshida Y."/>
            <person name="Ohtoshi R."/>
            <person name="Malay A.D."/>
            <person name="Moran D.A.P."/>
            <person name="Tomita M."/>
            <person name="Numata K."/>
            <person name="Arakawa K."/>
        </authorList>
    </citation>
    <scope>NUCLEOTIDE SEQUENCE</scope>
</reference>
<dbReference type="AlphaFoldDB" id="A0A8X6PYT0"/>
<organism evidence="1 2">
    <name type="scientific">Nephila pilipes</name>
    <name type="common">Giant wood spider</name>
    <name type="synonym">Nephila maculata</name>
    <dbReference type="NCBI Taxonomy" id="299642"/>
    <lineage>
        <taxon>Eukaryota</taxon>
        <taxon>Metazoa</taxon>
        <taxon>Ecdysozoa</taxon>
        <taxon>Arthropoda</taxon>
        <taxon>Chelicerata</taxon>
        <taxon>Arachnida</taxon>
        <taxon>Araneae</taxon>
        <taxon>Araneomorphae</taxon>
        <taxon>Entelegynae</taxon>
        <taxon>Araneoidea</taxon>
        <taxon>Nephilidae</taxon>
        <taxon>Nephila</taxon>
    </lineage>
</organism>
<proteinExistence type="predicted"/>
<protein>
    <submittedName>
        <fullName evidence="1">Uncharacterized protein</fullName>
    </submittedName>
</protein>
<comment type="caution">
    <text evidence="1">The sequence shown here is derived from an EMBL/GenBank/DDBJ whole genome shotgun (WGS) entry which is preliminary data.</text>
</comment>
<gene>
    <name evidence="1" type="ORF">NPIL_40251</name>
</gene>
<name>A0A8X6PYT0_NEPPI</name>
<accession>A0A8X6PYT0</accession>
<evidence type="ECO:0000313" key="1">
    <source>
        <dbReference type="EMBL" id="GFT96773.1"/>
    </source>
</evidence>
<evidence type="ECO:0000313" key="2">
    <source>
        <dbReference type="Proteomes" id="UP000887013"/>
    </source>
</evidence>
<dbReference type="EMBL" id="BMAW01121985">
    <property type="protein sequence ID" value="GFT96773.1"/>
    <property type="molecule type" value="Genomic_DNA"/>
</dbReference>